<evidence type="ECO:0000256" key="2">
    <source>
        <dbReference type="SAM" id="Phobius"/>
    </source>
</evidence>
<evidence type="ECO:0000313" key="4">
    <source>
        <dbReference type="Proteomes" id="UP000439522"/>
    </source>
</evidence>
<comment type="caution">
    <text evidence="3">The sequence shown here is derived from an EMBL/GenBank/DDBJ whole genome shotgun (WGS) entry which is preliminary data.</text>
</comment>
<feature type="transmembrane region" description="Helical" evidence="2">
    <location>
        <begin position="401"/>
        <end position="418"/>
    </location>
</feature>
<dbReference type="SUPFAM" id="SSF53335">
    <property type="entry name" value="S-adenosyl-L-methionine-dependent methyltransferases"/>
    <property type="match status" value="1"/>
</dbReference>
<feature type="transmembrane region" description="Helical" evidence="2">
    <location>
        <begin position="309"/>
        <end position="328"/>
    </location>
</feature>
<feature type="transmembrane region" description="Helical" evidence="2">
    <location>
        <begin position="253"/>
        <end position="274"/>
    </location>
</feature>
<feature type="transmembrane region" description="Helical" evidence="2">
    <location>
        <begin position="286"/>
        <end position="303"/>
    </location>
</feature>
<gene>
    <name evidence="3" type="ORF">GRI40_09545</name>
</gene>
<proteinExistence type="predicted"/>
<dbReference type="PANTHER" id="PTHR43317:SF1">
    <property type="entry name" value="THERMOSPERMINE SYNTHASE ACAULIS5"/>
    <property type="match status" value="1"/>
</dbReference>
<dbReference type="Gene3D" id="3.40.50.150">
    <property type="entry name" value="Vaccinia Virus protein VP39"/>
    <property type="match status" value="1"/>
</dbReference>
<keyword evidence="2" id="KW-1133">Transmembrane helix</keyword>
<keyword evidence="1" id="KW-0620">Polyamine biosynthesis</keyword>
<reference evidence="3 4" key="1">
    <citation type="submission" date="2019-12" db="EMBL/GenBank/DDBJ databases">
        <title>Genomic-based taxomic classification of the family Erythrobacteraceae.</title>
        <authorList>
            <person name="Xu L."/>
        </authorList>
    </citation>
    <scope>NUCLEOTIDE SEQUENCE [LARGE SCALE GENOMIC DNA]</scope>
    <source>
        <strain evidence="3 4">100921-2</strain>
    </source>
</reference>
<evidence type="ECO:0008006" key="5">
    <source>
        <dbReference type="Google" id="ProtNLM"/>
    </source>
</evidence>
<dbReference type="PANTHER" id="PTHR43317">
    <property type="entry name" value="THERMOSPERMINE SYNTHASE ACAULIS5"/>
    <property type="match status" value="1"/>
</dbReference>
<dbReference type="GO" id="GO:0006596">
    <property type="term" value="P:polyamine biosynthetic process"/>
    <property type="evidence" value="ECO:0007669"/>
    <property type="project" value="UniProtKB-KW"/>
</dbReference>
<name>A0A6I4TFT3_9SPHN</name>
<dbReference type="Proteomes" id="UP000439522">
    <property type="component" value="Unassembled WGS sequence"/>
</dbReference>
<keyword evidence="4" id="KW-1185">Reference proteome</keyword>
<evidence type="ECO:0000256" key="1">
    <source>
        <dbReference type="ARBA" id="ARBA00023115"/>
    </source>
</evidence>
<feature type="transmembrane region" description="Helical" evidence="2">
    <location>
        <begin position="340"/>
        <end position="364"/>
    </location>
</feature>
<dbReference type="AlphaFoldDB" id="A0A6I4TFT3"/>
<keyword evidence="2" id="KW-0812">Transmembrane</keyword>
<accession>A0A6I4TFT3</accession>
<dbReference type="RefSeq" id="WP_160611094.1">
    <property type="nucleotide sequence ID" value="NZ_WTZA01000001.1"/>
</dbReference>
<organism evidence="3 4">
    <name type="scientific">Tsuneonella aeria</name>
    <dbReference type="NCBI Taxonomy" id="1837929"/>
    <lineage>
        <taxon>Bacteria</taxon>
        <taxon>Pseudomonadati</taxon>
        <taxon>Pseudomonadota</taxon>
        <taxon>Alphaproteobacteria</taxon>
        <taxon>Sphingomonadales</taxon>
        <taxon>Erythrobacteraceae</taxon>
        <taxon>Tsuneonella</taxon>
    </lineage>
</organism>
<protein>
    <recommendedName>
        <fullName evidence="5">Spermidine synthase</fullName>
    </recommendedName>
</protein>
<keyword evidence="2" id="KW-0472">Membrane</keyword>
<feature type="transmembrane region" description="Helical" evidence="2">
    <location>
        <begin position="41"/>
        <end position="60"/>
    </location>
</feature>
<feature type="transmembrane region" description="Helical" evidence="2">
    <location>
        <begin position="173"/>
        <end position="190"/>
    </location>
</feature>
<feature type="transmembrane region" description="Helical" evidence="2">
    <location>
        <begin position="430"/>
        <end position="447"/>
    </location>
</feature>
<dbReference type="InterPro" id="IPR029063">
    <property type="entry name" value="SAM-dependent_MTases_sf"/>
</dbReference>
<feature type="transmembrane region" description="Helical" evidence="2">
    <location>
        <begin position="226"/>
        <end position="247"/>
    </location>
</feature>
<feature type="transmembrane region" description="Helical" evidence="2">
    <location>
        <begin position="141"/>
        <end position="161"/>
    </location>
</feature>
<dbReference type="OrthoDB" id="9761985at2"/>
<dbReference type="EMBL" id="WTZA01000001">
    <property type="protein sequence ID" value="MXO75457.1"/>
    <property type="molecule type" value="Genomic_DNA"/>
</dbReference>
<feature type="transmembrane region" description="Helical" evidence="2">
    <location>
        <begin position="72"/>
        <end position="90"/>
    </location>
</feature>
<evidence type="ECO:0000313" key="3">
    <source>
        <dbReference type="EMBL" id="MXO75457.1"/>
    </source>
</evidence>
<sequence length="740" mass="78794">MTRNPRMLFTATILLGSFLLFLVQPMVARMALPRLGGAPNVWNSAMLVYQALLLGGYAYAHALGRLPLRRQAMIHVGVLLMAALTLPISLANLPASGPGNEVLWVPLLFLATIGPLFFAVSAQAPLMQRWFAARPDAGDPYALYAASNLGSFAGLIAYPLLAEPLLPLGWQSGAWAAGYAALILLVIVAGRTLPRAPADPAAAPAAPTGAPTAPDDAKEAIGAKRIALWLALAAVPSGLMLSTTTYLTTDIVAMPLLWVIPLGLYLLSFTISFAERRGAANLFSRHAPALVIGLGSMTMLLSANGSMAAAIVSILLLFAVAVALHARLYESRPAPSRLTLFYLVMSAGGALGGVLTALIAPAFFDWTWEHPLLIVAAALLVPLPPYARWTERLGLDPRRGRLVMAVLLAVGLGTIALLSNAVADTPRSDGLILGLTGLVAVIGLLVVRWRLAFGLLLALAMLSLGGMDAMRVSLSGDRSRSYFGIYTIRDIGSESRNLAHGTTLHGIQLREPGRELEPTSYYGRSSGVGLALSPGERLLGPNANVGIVGLGVGTLACYRQPGQSWTFYEIDPEVLSYSRSGKFTFVNRCAPDARMVIGDARIELAKAPAGTYDLLAIDAFSSDAVPLHLLTDEAIKVYLRALDRDGLLLIHISNRFIDLEPALGAAARANGLSAIVRLDRGAKSPLTESQWVAMARDPARLEALQAAGDAEWDAIDTSRSRQWTDDYASILPDIIWSKFL</sequence>
<feature type="transmembrane region" description="Helical" evidence="2">
    <location>
        <begin position="102"/>
        <end position="120"/>
    </location>
</feature>